<name>A0A7W9GB30_9ACTN</name>
<dbReference type="EMBL" id="JACHMB010000001">
    <property type="protein sequence ID" value="MBB5780525.1"/>
    <property type="molecule type" value="Genomic_DNA"/>
</dbReference>
<dbReference type="Proteomes" id="UP000579153">
    <property type="component" value="Unassembled WGS sequence"/>
</dbReference>
<evidence type="ECO:0000256" key="1">
    <source>
        <dbReference type="SAM" id="SignalP"/>
    </source>
</evidence>
<proteinExistence type="predicted"/>
<evidence type="ECO:0008006" key="4">
    <source>
        <dbReference type="Google" id="ProtNLM"/>
    </source>
</evidence>
<gene>
    <name evidence="2" type="ORF">HD596_007281</name>
</gene>
<protein>
    <recommendedName>
        <fullName evidence="4">Secreted protein</fullName>
    </recommendedName>
</protein>
<evidence type="ECO:0000313" key="2">
    <source>
        <dbReference type="EMBL" id="MBB5780525.1"/>
    </source>
</evidence>
<feature type="signal peptide" evidence="1">
    <location>
        <begin position="1"/>
        <end position="28"/>
    </location>
</feature>
<dbReference type="RefSeq" id="WP_185073971.1">
    <property type="nucleotide sequence ID" value="NZ_JACHMB010000001.1"/>
</dbReference>
<evidence type="ECO:0000313" key="3">
    <source>
        <dbReference type="Proteomes" id="UP000579153"/>
    </source>
</evidence>
<feature type="chain" id="PRO_5030777528" description="Secreted protein" evidence="1">
    <location>
        <begin position="29"/>
        <end position="82"/>
    </location>
</feature>
<reference evidence="2 3" key="1">
    <citation type="submission" date="2020-08" db="EMBL/GenBank/DDBJ databases">
        <title>Sequencing the genomes of 1000 actinobacteria strains.</title>
        <authorList>
            <person name="Klenk H.-P."/>
        </authorList>
    </citation>
    <scope>NUCLEOTIDE SEQUENCE [LARGE SCALE GENOMIC DNA]</scope>
    <source>
        <strain evidence="2 3">DSM 45507</strain>
    </source>
</reference>
<keyword evidence="1" id="KW-0732">Signal</keyword>
<accession>A0A7W9GB30</accession>
<keyword evidence="3" id="KW-1185">Reference proteome</keyword>
<comment type="caution">
    <text evidence="2">The sequence shown here is derived from an EMBL/GenBank/DDBJ whole genome shotgun (WGS) entry which is preliminary data.</text>
</comment>
<dbReference type="AlphaFoldDB" id="A0A7W9GB30"/>
<sequence>MRHRLAALSLLAATAFAPAVASATPAHADLTLQKVYSSLPYDICISFGQSGQQNGRWGTWWCSATQPQNPQYPTYDLWAYVY</sequence>
<organism evidence="2 3">
    <name type="scientific">Nonomuraea jabiensis</name>
    <dbReference type="NCBI Taxonomy" id="882448"/>
    <lineage>
        <taxon>Bacteria</taxon>
        <taxon>Bacillati</taxon>
        <taxon>Actinomycetota</taxon>
        <taxon>Actinomycetes</taxon>
        <taxon>Streptosporangiales</taxon>
        <taxon>Streptosporangiaceae</taxon>
        <taxon>Nonomuraea</taxon>
    </lineage>
</organism>